<reference evidence="3 4" key="1">
    <citation type="submission" date="2024-07" db="EMBL/GenBank/DDBJ databases">
        <title>Section-level genome sequencing and comparative genomics of Aspergillus sections Usti and Cavernicolus.</title>
        <authorList>
            <consortium name="Lawrence Berkeley National Laboratory"/>
            <person name="Nybo J.L."/>
            <person name="Vesth T.C."/>
            <person name="Theobald S."/>
            <person name="Frisvad J.C."/>
            <person name="Larsen T.O."/>
            <person name="Kjaerboelling I."/>
            <person name="Rothschild-Mancinelli K."/>
            <person name="Lyhne E.K."/>
            <person name="Kogle M.E."/>
            <person name="Barry K."/>
            <person name="Clum A."/>
            <person name="Na H."/>
            <person name="Ledsgaard L."/>
            <person name="Lin J."/>
            <person name="Lipzen A."/>
            <person name="Kuo A."/>
            <person name="Riley R."/>
            <person name="Mondo S."/>
            <person name="LaButti K."/>
            <person name="Haridas S."/>
            <person name="Pangalinan J."/>
            <person name="Salamov A.A."/>
            <person name="Simmons B.A."/>
            <person name="Magnuson J.K."/>
            <person name="Chen J."/>
            <person name="Drula E."/>
            <person name="Henrissat B."/>
            <person name="Wiebenga A."/>
            <person name="Lubbers R.J."/>
            <person name="Gomes A.C."/>
            <person name="Makela M.R."/>
            <person name="Stajich J."/>
            <person name="Grigoriev I.V."/>
            <person name="Mortensen U.H."/>
            <person name="De vries R.P."/>
            <person name="Baker S.E."/>
            <person name="Andersen M.R."/>
        </authorList>
    </citation>
    <scope>NUCLEOTIDE SEQUENCE [LARGE SCALE GENOMIC DNA]</scope>
    <source>
        <strain evidence="3 4">CBS 600.67</strain>
    </source>
</reference>
<proteinExistence type="predicted"/>
<name>A0ABR4IML5_9EURO</name>
<evidence type="ECO:0000313" key="4">
    <source>
        <dbReference type="Proteomes" id="UP001610335"/>
    </source>
</evidence>
<comment type="caution">
    <text evidence="3">The sequence shown here is derived from an EMBL/GenBank/DDBJ whole genome shotgun (WGS) entry which is preliminary data.</text>
</comment>
<dbReference type="PANTHER" id="PTHR39468:SF1">
    <property type="entry name" value="MTF2-LIKE C-TERMINAL DOMAIN-CONTAINING PROTEIN"/>
    <property type="match status" value="1"/>
</dbReference>
<protein>
    <recommendedName>
        <fullName evidence="2">Mtf2-like C-terminal domain-containing protein</fullName>
    </recommendedName>
</protein>
<dbReference type="EMBL" id="JBFXLS010000018">
    <property type="protein sequence ID" value="KAL2829010.1"/>
    <property type="molecule type" value="Genomic_DNA"/>
</dbReference>
<dbReference type="Proteomes" id="UP001610335">
    <property type="component" value="Unassembled WGS sequence"/>
</dbReference>
<dbReference type="InterPro" id="IPR043837">
    <property type="entry name" value="Mtf2-like_C"/>
</dbReference>
<feature type="compositionally biased region" description="Basic residues" evidence="1">
    <location>
        <begin position="162"/>
        <end position="183"/>
    </location>
</feature>
<feature type="region of interest" description="Disordered" evidence="1">
    <location>
        <begin position="49"/>
        <end position="184"/>
    </location>
</feature>
<feature type="domain" description="Mtf2-like C-terminal" evidence="2">
    <location>
        <begin position="312"/>
        <end position="509"/>
    </location>
</feature>
<dbReference type="InterPro" id="IPR040009">
    <property type="entry name" value="Mtf2/C5D6.12-like"/>
</dbReference>
<feature type="region of interest" description="Disordered" evidence="1">
    <location>
        <begin position="247"/>
        <end position="275"/>
    </location>
</feature>
<evidence type="ECO:0000256" key="1">
    <source>
        <dbReference type="SAM" id="MobiDB-lite"/>
    </source>
</evidence>
<feature type="compositionally biased region" description="Polar residues" evidence="1">
    <location>
        <begin position="57"/>
        <end position="70"/>
    </location>
</feature>
<sequence>MSIHRRIARTWLAQATRSSLAPFLYQTRTLTTIHPHPLRFKSQQCSLFSTLESSSSPQAEQRTPAENDNSSGHDHSHERNSPTEGARAPAPRTSYLRRRAASLTQHQNATLEPRDPPEYFPTSPEYLRKSPESFPESPGNSPDSPANTELPTNTEFPARTKSIAKTRRSAKTKRPTKANRKPKMTTQETRAFAGLFEQIGLVGNSLSGGQLARQQVESTSKAADRQEMQQISDIFDTVKRDMEKLQKQADIQEPTTENQEDTVTEAPPSPIQDKPQTEFYTNEELSELLSMNEVIPGWAIKLVVDREATRIKDALNTATNEGAGEAGIWKICKEQIFSLMQHLGGNKETASVLDGLELPGDLRYPHDAQSTTSTATKGPLDIPEFIPIEPIVTALYPRMLLSAFCLLNLHFPHSPLIGQFRSTITSLGRESAVLGSSTALYNEMIYFYWRGCHDLPGVMSLLREMEVMGIDPDSRTCAILSAIPQQREDDLMQRRIRGHVAAHEPWWDLPPNRKAMRELLGTDGWIHRLSERLKERKERDRITYDSNSD</sequence>
<dbReference type="PANTHER" id="PTHR39468">
    <property type="entry name" value="CHROMOSOME 7, WHOLE GENOME SHOTGUN SEQUENCE"/>
    <property type="match status" value="1"/>
</dbReference>
<organism evidence="3 4">
    <name type="scientific">Aspergillus cavernicola</name>
    <dbReference type="NCBI Taxonomy" id="176166"/>
    <lineage>
        <taxon>Eukaryota</taxon>
        <taxon>Fungi</taxon>
        <taxon>Dikarya</taxon>
        <taxon>Ascomycota</taxon>
        <taxon>Pezizomycotina</taxon>
        <taxon>Eurotiomycetes</taxon>
        <taxon>Eurotiomycetidae</taxon>
        <taxon>Eurotiales</taxon>
        <taxon>Aspergillaceae</taxon>
        <taxon>Aspergillus</taxon>
        <taxon>Aspergillus subgen. Nidulantes</taxon>
    </lineage>
</organism>
<evidence type="ECO:0000259" key="2">
    <source>
        <dbReference type="Pfam" id="PF19189"/>
    </source>
</evidence>
<gene>
    <name evidence="3" type="ORF">BDW59DRAFT_142693</name>
</gene>
<dbReference type="Pfam" id="PF19189">
    <property type="entry name" value="Mtf2"/>
    <property type="match status" value="1"/>
</dbReference>
<feature type="compositionally biased region" description="Basic and acidic residues" evidence="1">
    <location>
        <begin position="71"/>
        <end position="81"/>
    </location>
</feature>
<keyword evidence="4" id="KW-1185">Reference proteome</keyword>
<evidence type="ECO:0000313" key="3">
    <source>
        <dbReference type="EMBL" id="KAL2829010.1"/>
    </source>
</evidence>
<feature type="compositionally biased region" description="Polar residues" evidence="1">
    <location>
        <begin position="138"/>
        <end position="155"/>
    </location>
</feature>
<accession>A0ABR4IML5</accession>